<evidence type="ECO:0000256" key="1">
    <source>
        <dbReference type="SAM" id="MobiDB-lite"/>
    </source>
</evidence>
<dbReference type="EMBL" id="JACSDZ010000008">
    <property type="protein sequence ID" value="KAF7397225.1"/>
    <property type="molecule type" value="Genomic_DNA"/>
</dbReference>
<proteinExistence type="predicted"/>
<protein>
    <submittedName>
        <fullName evidence="2">Uncharacterized protein</fullName>
    </submittedName>
</protein>
<organism evidence="2 3">
    <name type="scientific">Vespula germanica</name>
    <name type="common">German yellow jacket</name>
    <name type="synonym">Paravespula germanica</name>
    <dbReference type="NCBI Taxonomy" id="30212"/>
    <lineage>
        <taxon>Eukaryota</taxon>
        <taxon>Metazoa</taxon>
        <taxon>Ecdysozoa</taxon>
        <taxon>Arthropoda</taxon>
        <taxon>Hexapoda</taxon>
        <taxon>Insecta</taxon>
        <taxon>Pterygota</taxon>
        <taxon>Neoptera</taxon>
        <taxon>Endopterygota</taxon>
        <taxon>Hymenoptera</taxon>
        <taxon>Apocrita</taxon>
        <taxon>Aculeata</taxon>
        <taxon>Vespoidea</taxon>
        <taxon>Vespidae</taxon>
        <taxon>Vespinae</taxon>
        <taxon>Vespula</taxon>
    </lineage>
</organism>
<keyword evidence="3" id="KW-1185">Reference proteome</keyword>
<name>A0A834JZV0_VESGE</name>
<evidence type="ECO:0000313" key="2">
    <source>
        <dbReference type="EMBL" id="KAF7397225.1"/>
    </source>
</evidence>
<gene>
    <name evidence="2" type="ORF">HZH68_008447</name>
</gene>
<dbReference type="AlphaFoldDB" id="A0A834JZV0"/>
<comment type="caution">
    <text evidence="2">The sequence shown here is derived from an EMBL/GenBank/DDBJ whole genome shotgun (WGS) entry which is preliminary data.</text>
</comment>
<feature type="compositionally biased region" description="Low complexity" evidence="1">
    <location>
        <begin position="101"/>
        <end position="121"/>
    </location>
</feature>
<sequence length="131" mass="13423">MLVTLDRAYSRLRRRTWKGRHKPGMEMVVGENVMLSSVAGCFLDGSRVASGWAGGVAGGQKWVAPGGLGAPSAVQATSNDEDDDDDGWTTKKALCAGSGGSSSDSSNGSGNGNSNAGNDDSLATRGKILYP</sequence>
<dbReference type="Proteomes" id="UP000617340">
    <property type="component" value="Unassembled WGS sequence"/>
</dbReference>
<accession>A0A834JZV0</accession>
<reference evidence="2" key="1">
    <citation type="journal article" date="2020" name="G3 (Bethesda)">
        <title>High-Quality Assemblies for Three Invasive Social Wasps from the &lt;i&gt;Vespula&lt;/i&gt; Genus.</title>
        <authorList>
            <person name="Harrop T.W.R."/>
            <person name="Guhlin J."/>
            <person name="McLaughlin G.M."/>
            <person name="Permina E."/>
            <person name="Stockwell P."/>
            <person name="Gilligan J."/>
            <person name="Le Lec M.F."/>
            <person name="Gruber M.A.M."/>
            <person name="Quinn O."/>
            <person name="Lovegrove M."/>
            <person name="Duncan E.J."/>
            <person name="Remnant E.J."/>
            <person name="Van Eeckhoven J."/>
            <person name="Graham B."/>
            <person name="Knapp R.A."/>
            <person name="Langford K.W."/>
            <person name="Kronenberg Z."/>
            <person name="Press M.O."/>
            <person name="Eacker S.M."/>
            <person name="Wilson-Rankin E.E."/>
            <person name="Purcell J."/>
            <person name="Lester P.J."/>
            <person name="Dearden P.K."/>
        </authorList>
    </citation>
    <scope>NUCLEOTIDE SEQUENCE</scope>
    <source>
        <strain evidence="2">Linc-1</strain>
    </source>
</reference>
<feature type="region of interest" description="Disordered" evidence="1">
    <location>
        <begin position="64"/>
        <end position="131"/>
    </location>
</feature>
<evidence type="ECO:0000313" key="3">
    <source>
        <dbReference type="Proteomes" id="UP000617340"/>
    </source>
</evidence>